<keyword evidence="4" id="KW-1185">Reference proteome</keyword>
<dbReference type="PANTHER" id="PTHR10622">
    <property type="entry name" value="HET DOMAIN-CONTAINING PROTEIN"/>
    <property type="match status" value="1"/>
</dbReference>
<evidence type="ECO:0000259" key="2">
    <source>
        <dbReference type="Pfam" id="PF06985"/>
    </source>
</evidence>
<feature type="region of interest" description="Disordered" evidence="1">
    <location>
        <begin position="532"/>
        <end position="554"/>
    </location>
</feature>
<evidence type="ECO:0000256" key="1">
    <source>
        <dbReference type="SAM" id="MobiDB-lite"/>
    </source>
</evidence>
<organism evidence="3 4">
    <name type="scientific">Hyphodiscus hymeniophilus</name>
    <dbReference type="NCBI Taxonomy" id="353542"/>
    <lineage>
        <taxon>Eukaryota</taxon>
        <taxon>Fungi</taxon>
        <taxon>Dikarya</taxon>
        <taxon>Ascomycota</taxon>
        <taxon>Pezizomycotina</taxon>
        <taxon>Leotiomycetes</taxon>
        <taxon>Helotiales</taxon>
        <taxon>Hyphodiscaceae</taxon>
        <taxon>Hyphodiscus</taxon>
    </lineage>
</organism>
<dbReference type="PANTHER" id="PTHR10622:SF12">
    <property type="entry name" value="HET DOMAIN-CONTAINING PROTEIN"/>
    <property type="match status" value="1"/>
</dbReference>
<dbReference type="OrthoDB" id="437457at2759"/>
<dbReference type="InterPro" id="IPR010730">
    <property type="entry name" value="HET"/>
</dbReference>
<dbReference type="Pfam" id="PF06985">
    <property type="entry name" value="HET"/>
    <property type="match status" value="1"/>
</dbReference>
<comment type="caution">
    <text evidence="3">The sequence shown here is derived from an EMBL/GenBank/DDBJ whole genome shotgun (WGS) entry which is preliminary data.</text>
</comment>
<feature type="region of interest" description="Disordered" evidence="1">
    <location>
        <begin position="748"/>
        <end position="779"/>
    </location>
</feature>
<feature type="compositionally biased region" description="Basic and acidic residues" evidence="1">
    <location>
        <begin position="545"/>
        <end position="554"/>
    </location>
</feature>
<evidence type="ECO:0000313" key="3">
    <source>
        <dbReference type="EMBL" id="KAG0645438.1"/>
    </source>
</evidence>
<accession>A0A9P6VDQ3</accession>
<evidence type="ECO:0000313" key="4">
    <source>
        <dbReference type="Proteomes" id="UP000785200"/>
    </source>
</evidence>
<feature type="compositionally biased region" description="Basic and acidic residues" evidence="1">
    <location>
        <begin position="749"/>
        <end position="767"/>
    </location>
</feature>
<reference evidence="3" key="1">
    <citation type="submission" date="2019-07" db="EMBL/GenBank/DDBJ databases">
        <title>Hyphodiscus hymeniophilus genome sequencing and assembly.</title>
        <authorList>
            <person name="Kramer G."/>
            <person name="Nodwell J."/>
        </authorList>
    </citation>
    <scope>NUCLEOTIDE SEQUENCE</scope>
    <source>
        <strain evidence="3">ATCC 34498</strain>
    </source>
</reference>
<gene>
    <name evidence="3" type="ORF">D0Z07_8691</name>
</gene>
<dbReference type="EMBL" id="VNKQ01000018">
    <property type="protein sequence ID" value="KAG0645438.1"/>
    <property type="molecule type" value="Genomic_DNA"/>
</dbReference>
<sequence length="779" mass="87631">MRLINTKTMRLEDFSVRKVPEYAILSHTWTEEEVTFHEITGQDDAFIRKAGFAKILKTCVLARANNIKYAWVDTCCIDKTSSAELTEAINSMFRWYRNASICYAYLSDLPHRKNVRKSVDQVNETDSTISYDELRVVEFYDENWTFRGTKADFAENIHRFTHIDQLVLQGGGQLTKLSIAERMTWASRRKTTRIEDTAYCLLGIFDINMPLLYGEGEKAFTRLQEEIIKNNSDLSIFGWSPEQSSAAAGPLGPRKQTVISVDWHVGFSDGCEVDCGHGDNNEAAFYSVLAPSPDEFVTPSDWDILGSTEHSVTNRGIKIYCRTKTTFFKPTHEFSWGIVLDKIGPDAFIRSRKRLILLDGNTKSFVSETRHRAIFLLTQAPQSTQSSTYVPLRIREGFHFIINSATPENRWNSATRSWYIENESPYEWGMVSLEFADLGNRSRVCVLFLGSSGQVFVLDPSTCNKEIGHISQSPSILTYSDVYEVFGMDNIRRKSREMSAEGQGLKVVARLGNPLNKDWAFEVWIEDSGTKKSSQTLHGSSAVHAAEESPKGSAKENAEIMSKALFKQLPAPKTGLPLAATASQWAVSASAATHSASGSIQAVILRCKIEERSSPIWSATRIRADHPVFSRPLLPIPALVEVPMVMHRLGTQSNDCSDLDNQVATWLNIAPKSGLAPAFWQDNVGTVIVARKDRKPLLPQHLEGMFGYCGRILDLFGNGDGAPTRTYNRAAFEKWWQGYAAQKRQYRLQTKERAEEEGRDGSCKNDDFDWTSVKSPFEV</sequence>
<proteinExistence type="predicted"/>
<protein>
    <submittedName>
        <fullName evidence="3">Vegetative incompatibility HET-E-1</fullName>
    </submittedName>
</protein>
<dbReference type="Proteomes" id="UP000785200">
    <property type="component" value="Unassembled WGS sequence"/>
</dbReference>
<feature type="domain" description="Heterokaryon incompatibility" evidence="2">
    <location>
        <begin position="22"/>
        <end position="127"/>
    </location>
</feature>
<dbReference type="AlphaFoldDB" id="A0A9P6VDQ3"/>
<name>A0A9P6VDQ3_9HELO</name>